<evidence type="ECO:0000313" key="5">
    <source>
        <dbReference type="EMBL" id="NEX02525.1"/>
    </source>
</evidence>
<dbReference type="EMBL" id="VTVE01000004">
    <property type="protein sequence ID" value="NEX02525.1"/>
    <property type="molecule type" value="Genomic_DNA"/>
</dbReference>
<reference evidence="5 6" key="2">
    <citation type="submission" date="2020-03" db="EMBL/GenBank/DDBJ databases">
        <title>Investigating the evolutionary divergence of the Butyrivibrio group.</title>
        <authorList>
            <person name="Skvortsov T."/>
            <person name="Santos F.G."/>
            <person name="Ting K.S."/>
            <person name="Creevey C.J."/>
        </authorList>
    </citation>
    <scope>NUCLEOTIDE SEQUENCE [LARGE SCALE GENOMIC DNA]</scope>
    <source>
        <strain evidence="5 6">MZ8</strain>
    </source>
</reference>
<dbReference type="GO" id="GO:0003700">
    <property type="term" value="F:DNA-binding transcription factor activity"/>
    <property type="evidence" value="ECO:0007669"/>
    <property type="project" value="InterPro"/>
</dbReference>
<gene>
    <name evidence="5" type="ORF">F0Q01_11605</name>
</gene>
<dbReference type="InterPro" id="IPR036388">
    <property type="entry name" value="WH-like_DNA-bd_sf"/>
</dbReference>
<comment type="similarity">
    <text evidence="1">Belongs to the LysR transcriptional regulatory family.</text>
</comment>
<protein>
    <submittedName>
        <fullName evidence="5">LysR family transcriptional regulator</fullName>
    </submittedName>
</protein>
<dbReference type="PANTHER" id="PTHR30126">
    <property type="entry name" value="HTH-TYPE TRANSCRIPTIONAL REGULATOR"/>
    <property type="match status" value="1"/>
</dbReference>
<dbReference type="Gene3D" id="1.10.10.10">
    <property type="entry name" value="Winged helix-like DNA-binding domain superfamily/Winged helix DNA-binding domain"/>
    <property type="match status" value="1"/>
</dbReference>
<evidence type="ECO:0000313" key="6">
    <source>
        <dbReference type="Proteomes" id="UP000473091"/>
    </source>
</evidence>
<dbReference type="PROSITE" id="PS50931">
    <property type="entry name" value="HTH_LYSR"/>
    <property type="match status" value="1"/>
</dbReference>
<sequence length="294" mass="33245">MTIQDLTCFLKLAENLNYTKTAEELFISQPAVTRHINSLEDELNVKLFDRSVKKNITLTEAGAIYYKGLKKCKSVYEDTMNSISSKIISSPLIINFARGTSIPDEYVDATASFMDFHPNFHHFTNFIEPSDFSNVLDNGEVLICRAEEAQKHSGCKTMQLTQNPISYYLVANKKHPGFKNPDAPNFDSIRNTTLFLPKNLPDKLKNTFFGNIKKLLGEMPVEVMYLDSMDSVGLFLRSGRCFSVANGWQSILDSKNHVSYKMDFGSHFVAIWNPSKCTHPQVKAYLDTLKALAI</sequence>
<dbReference type="PANTHER" id="PTHR30126:SF96">
    <property type="entry name" value="TRANSCRIPTIONAL REGULATORY PROTEIN, LYSR FAMILY"/>
    <property type="match status" value="1"/>
</dbReference>
<keyword evidence="2" id="KW-0805">Transcription regulation</keyword>
<evidence type="ECO:0000256" key="2">
    <source>
        <dbReference type="ARBA" id="ARBA00023015"/>
    </source>
</evidence>
<name>A0A6M0LJ43_PSEXY</name>
<dbReference type="Pfam" id="PF00126">
    <property type="entry name" value="HTH_1"/>
    <property type="match status" value="1"/>
</dbReference>
<evidence type="ECO:0000256" key="1">
    <source>
        <dbReference type="ARBA" id="ARBA00009437"/>
    </source>
</evidence>
<proteinExistence type="inferred from homology"/>
<dbReference type="SUPFAM" id="SSF46785">
    <property type="entry name" value="Winged helix' DNA-binding domain"/>
    <property type="match status" value="1"/>
</dbReference>
<dbReference type="InterPro" id="IPR036390">
    <property type="entry name" value="WH_DNA-bd_sf"/>
</dbReference>
<feature type="domain" description="HTH lysR-type" evidence="4">
    <location>
        <begin position="1"/>
        <end position="59"/>
    </location>
</feature>
<evidence type="ECO:0000256" key="3">
    <source>
        <dbReference type="ARBA" id="ARBA00023163"/>
    </source>
</evidence>
<dbReference type="InterPro" id="IPR000847">
    <property type="entry name" value="LysR_HTH_N"/>
</dbReference>
<dbReference type="AlphaFoldDB" id="A0A6M0LJ43"/>
<dbReference type="PRINTS" id="PR00039">
    <property type="entry name" value="HTHLYSR"/>
</dbReference>
<comment type="caution">
    <text evidence="5">The sequence shown here is derived from an EMBL/GenBank/DDBJ whole genome shotgun (WGS) entry which is preliminary data.</text>
</comment>
<reference evidence="5 6" key="1">
    <citation type="submission" date="2019-09" db="EMBL/GenBank/DDBJ databases">
        <authorList>
            <person name="Pidcock S.E."/>
            <person name="Huws S.A."/>
        </authorList>
    </citation>
    <scope>NUCLEOTIDE SEQUENCE [LARGE SCALE GENOMIC DNA]</scope>
    <source>
        <strain evidence="5 6">MZ8</strain>
    </source>
</reference>
<dbReference type="RefSeq" id="WP_090489460.1">
    <property type="nucleotide sequence ID" value="NZ_VTVE01000004.1"/>
</dbReference>
<dbReference type="Proteomes" id="UP000473091">
    <property type="component" value="Unassembled WGS sequence"/>
</dbReference>
<organism evidence="5 6">
    <name type="scientific">Pseudobutyrivibrio xylanivorans</name>
    <dbReference type="NCBI Taxonomy" id="185007"/>
    <lineage>
        <taxon>Bacteria</taxon>
        <taxon>Bacillati</taxon>
        <taxon>Bacillota</taxon>
        <taxon>Clostridia</taxon>
        <taxon>Lachnospirales</taxon>
        <taxon>Lachnospiraceae</taxon>
        <taxon>Pseudobutyrivibrio</taxon>
    </lineage>
</organism>
<evidence type="ECO:0000259" key="4">
    <source>
        <dbReference type="PROSITE" id="PS50931"/>
    </source>
</evidence>
<accession>A0A6M0LJ43</accession>
<keyword evidence="3" id="KW-0804">Transcription</keyword>